<reference evidence="11" key="1">
    <citation type="submission" date="2023-08" db="EMBL/GenBank/DDBJ databases">
        <title>Black Yeasts Isolated from many extreme environments.</title>
        <authorList>
            <person name="Coleine C."/>
            <person name="Stajich J.E."/>
            <person name="Selbmann L."/>
        </authorList>
    </citation>
    <scope>NUCLEOTIDE SEQUENCE</scope>
    <source>
        <strain evidence="11">CCFEE 5810</strain>
    </source>
</reference>
<evidence type="ECO:0000256" key="1">
    <source>
        <dbReference type="ARBA" id="ARBA00000900"/>
    </source>
</evidence>
<keyword evidence="7" id="KW-0862">Zinc</keyword>
<evidence type="ECO:0000256" key="4">
    <source>
        <dbReference type="ARBA" id="ARBA00022723"/>
    </source>
</evidence>
<evidence type="ECO:0000259" key="10">
    <source>
        <dbReference type="PROSITE" id="PS50089"/>
    </source>
</evidence>
<feature type="region of interest" description="Disordered" evidence="9">
    <location>
        <begin position="157"/>
        <end position="234"/>
    </location>
</feature>
<dbReference type="Proteomes" id="UP001310594">
    <property type="component" value="Unassembled WGS sequence"/>
</dbReference>
<dbReference type="FunFam" id="3.30.40.10:FF:000127">
    <property type="entry name" value="E3 ubiquitin-protein ligase RNF181"/>
    <property type="match status" value="1"/>
</dbReference>
<name>A0AAN8A2M4_9PEZI</name>
<sequence length="520" mass="56256">MDSTNQQPQQRDMVFCHQCEDEWYRDQHGLQCPQCHSDFTEIIEADHDPREDDQHIPADAPDHRTPQQHGEYYGAGAPDPDEDDIDHIHWNETAPGTFRGNVNRTISIDPTQPVQPQLQAQLQNLQRLQGPRDEDGVGGNLISSLIGTVSNMLGGMAGQQGIQQGGQQGGQQGQQVSQQQPGQGAEQRPQSPDAGQGRSTSVPGRPGSTVRTFHGPNFHMTMMTSSNSNLYPRNANAPQAFQQQPQNIDQMMAQMFANVVPFPGGQGGMNFGGGPPGMHGLHDPQPGTFDPFANIFRMLGGNGQLGDAVYTQEAMDRIMTELMERNAAGNAPGPATEAAIRALPTREINATDLGDGGKAECTICMDEVNIGGSVSVLPCTHWFHGDCIKAWLSEHDTCPHCRQGIMPKDDTNRARQPNEAPANDTHAPEYHGPRDVPGGFPGLDRRESDSTFGDRPSMHRRSSSTPGRPGSSRQGSTGGGSATTPALAMLEMADHAAGVVDPVEVVPKRYRFTKITTMLT</sequence>
<feature type="compositionally biased region" description="Low complexity" evidence="9">
    <location>
        <begin position="173"/>
        <end position="184"/>
    </location>
</feature>
<dbReference type="Gene3D" id="3.30.40.10">
    <property type="entry name" value="Zinc/RING finger domain, C3HC4 (zinc finger)"/>
    <property type="match status" value="1"/>
</dbReference>
<evidence type="ECO:0000256" key="3">
    <source>
        <dbReference type="ARBA" id="ARBA00022679"/>
    </source>
</evidence>
<evidence type="ECO:0000313" key="12">
    <source>
        <dbReference type="Proteomes" id="UP001310594"/>
    </source>
</evidence>
<dbReference type="AlphaFoldDB" id="A0AAN8A2M4"/>
<feature type="domain" description="RING-type" evidence="10">
    <location>
        <begin position="361"/>
        <end position="402"/>
    </location>
</feature>
<dbReference type="Pfam" id="PF13639">
    <property type="entry name" value="zf-RING_2"/>
    <property type="match status" value="1"/>
</dbReference>
<feature type="compositionally biased region" description="Basic and acidic residues" evidence="9">
    <location>
        <begin position="44"/>
        <end position="65"/>
    </location>
</feature>
<dbReference type="SMART" id="SM00184">
    <property type="entry name" value="RING"/>
    <property type="match status" value="1"/>
</dbReference>
<dbReference type="PROSITE" id="PS50089">
    <property type="entry name" value="ZF_RING_2"/>
    <property type="match status" value="1"/>
</dbReference>
<comment type="caution">
    <text evidence="11">The sequence shown here is derived from an EMBL/GenBank/DDBJ whole genome shotgun (WGS) entry which is preliminary data.</text>
</comment>
<dbReference type="GO" id="GO:0016567">
    <property type="term" value="P:protein ubiquitination"/>
    <property type="evidence" value="ECO:0007669"/>
    <property type="project" value="UniProtKB-ARBA"/>
</dbReference>
<accession>A0AAN8A2M4</accession>
<dbReference type="SUPFAM" id="SSF57850">
    <property type="entry name" value="RING/U-box"/>
    <property type="match status" value="1"/>
</dbReference>
<evidence type="ECO:0000256" key="9">
    <source>
        <dbReference type="SAM" id="MobiDB-lite"/>
    </source>
</evidence>
<organism evidence="11 12">
    <name type="scientific">Elasticomyces elasticus</name>
    <dbReference type="NCBI Taxonomy" id="574655"/>
    <lineage>
        <taxon>Eukaryota</taxon>
        <taxon>Fungi</taxon>
        <taxon>Dikarya</taxon>
        <taxon>Ascomycota</taxon>
        <taxon>Pezizomycotina</taxon>
        <taxon>Dothideomycetes</taxon>
        <taxon>Dothideomycetidae</taxon>
        <taxon>Mycosphaerellales</taxon>
        <taxon>Teratosphaeriaceae</taxon>
        <taxon>Elasticomyces</taxon>
    </lineage>
</organism>
<dbReference type="EC" id="2.3.2.27" evidence="2"/>
<dbReference type="PANTHER" id="PTHR45931:SF3">
    <property type="entry name" value="RING ZINC FINGER-CONTAINING PROTEIN"/>
    <property type="match status" value="1"/>
</dbReference>
<evidence type="ECO:0000256" key="7">
    <source>
        <dbReference type="ARBA" id="ARBA00022833"/>
    </source>
</evidence>
<evidence type="ECO:0000256" key="6">
    <source>
        <dbReference type="ARBA" id="ARBA00022786"/>
    </source>
</evidence>
<feature type="compositionally biased region" description="Gly residues" evidence="9">
    <location>
        <begin position="157"/>
        <end position="172"/>
    </location>
</feature>
<evidence type="ECO:0000313" key="11">
    <source>
        <dbReference type="EMBL" id="KAK5700515.1"/>
    </source>
</evidence>
<dbReference type="GO" id="GO:0005634">
    <property type="term" value="C:nucleus"/>
    <property type="evidence" value="ECO:0007669"/>
    <property type="project" value="TreeGrafter"/>
</dbReference>
<dbReference type="InterPro" id="IPR051834">
    <property type="entry name" value="RING_finger_E3_ligase"/>
</dbReference>
<keyword evidence="6" id="KW-0833">Ubl conjugation pathway</keyword>
<gene>
    <name evidence="11" type="ORF">LTR97_005032</name>
</gene>
<dbReference type="GO" id="GO:0006511">
    <property type="term" value="P:ubiquitin-dependent protein catabolic process"/>
    <property type="evidence" value="ECO:0007669"/>
    <property type="project" value="TreeGrafter"/>
</dbReference>
<dbReference type="InterPro" id="IPR001841">
    <property type="entry name" value="Znf_RING"/>
</dbReference>
<proteinExistence type="predicted"/>
<keyword evidence="4" id="KW-0479">Metal-binding</keyword>
<evidence type="ECO:0000256" key="2">
    <source>
        <dbReference type="ARBA" id="ARBA00012483"/>
    </source>
</evidence>
<keyword evidence="5 8" id="KW-0863">Zinc-finger</keyword>
<protein>
    <recommendedName>
        <fullName evidence="2">RING-type E3 ubiquitin transferase</fullName>
        <ecNumber evidence="2">2.3.2.27</ecNumber>
    </recommendedName>
</protein>
<feature type="region of interest" description="Disordered" evidence="9">
    <location>
        <begin position="406"/>
        <end position="483"/>
    </location>
</feature>
<keyword evidence="3" id="KW-0808">Transferase</keyword>
<feature type="compositionally biased region" description="Low complexity" evidence="9">
    <location>
        <begin position="463"/>
        <end position="475"/>
    </location>
</feature>
<dbReference type="GO" id="GO:0061630">
    <property type="term" value="F:ubiquitin protein ligase activity"/>
    <property type="evidence" value="ECO:0007669"/>
    <property type="project" value="UniProtKB-EC"/>
</dbReference>
<evidence type="ECO:0000256" key="5">
    <source>
        <dbReference type="ARBA" id="ARBA00022771"/>
    </source>
</evidence>
<dbReference type="GO" id="GO:0008270">
    <property type="term" value="F:zinc ion binding"/>
    <property type="evidence" value="ECO:0007669"/>
    <property type="project" value="UniProtKB-KW"/>
</dbReference>
<dbReference type="PANTHER" id="PTHR45931">
    <property type="entry name" value="SI:CH211-59O9.10"/>
    <property type="match status" value="1"/>
</dbReference>
<feature type="compositionally biased region" description="Polar residues" evidence="9">
    <location>
        <begin position="222"/>
        <end position="231"/>
    </location>
</feature>
<comment type="catalytic activity">
    <reaction evidence="1">
        <text>S-ubiquitinyl-[E2 ubiquitin-conjugating enzyme]-L-cysteine + [acceptor protein]-L-lysine = [E2 ubiquitin-conjugating enzyme]-L-cysteine + N(6)-ubiquitinyl-[acceptor protein]-L-lysine.</text>
        <dbReference type="EC" id="2.3.2.27"/>
    </reaction>
</comment>
<evidence type="ECO:0000256" key="8">
    <source>
        <dbReference type="PROSITE-ProRule" id="PRU00175"/>
    </source>
</evidence>
<feature type="region of interest" description="Disordered" evidence="9">
    <location>
        <begin position="44"/>
        <end position="85"/>
    </location>
</feature>
<dbReference type="InterPro" id="IPR013083">
    <property type="entry name" value="Znf_RING/FYVE/PHD"/>
</dbReference>
<dbReference type="EMBL" id="JAVRQU010000007">
    <property type="protein sequence ID" value="KAK5700515.1"/>
    <property type="molecule type" value="Genomic_DNA"/>
</dbReference>